<dbReference type="EMBL" id="JARQZJ010000098">
    <property type="protein sequence ID" value="KAK9885993.1"/>
    <property type="molecule type" value="Genomic_DNA"/>
</dbReference>
<accession>A0AAW1UZR4</accession>
<keyword evidence="3" id="KW-1185">Reference proteome</keyword>
<proteinExistence type="predicted"/>
<protein>
    <submittedName>
        <fullName evidence="2">Uncharacterized protein</fullName>
    </submittedName>
</protein>
<feature type="region of interest" description="Disordered" evidence="1">
    <location>
        <begin position="1"/>
        <end position="84"/>
    </location>
</feature>
<feature type="compositionally biased region" description="Polar residues" evidence="1">
    <location>
        <begin position="21"/>
        <end position="37"/>
    </location>
</feature>
<reference evidence="2 3" key="1">
    <citation type="submission" date="2023-03" db="EMBL/GenBank/DDBJ databases">
        <title>Genome insight into feeding habits of ladybird beetles.</title>
        <authorList>
            <person name="Li H.-S."/>
            <person name="Huang Y.-H."/>
            <person name="Pang H."/>
        </authorList>
    </citation>
    <scope>NUCLEOTIDE SEQUENCE [LARGE SCALE GENOMIC DNA]</scope>
    <source>
        <strain evidence="2">SYSU_2023b</strain>
        <tissue evidence="2">Whole body</tissue>
    </source>
</reference>
<feature type="compositionally biased region" description="Polar residues" evidence="1">
    <location>
        <begin position="1"/>
        <end position="11"/>
    </location>
</feature>
<sequence>MSTEATNNSLAGNDKLDQSKLESASSTNDDVSNLQRTSSVLSVSSVASSASGIPVKKTSIKAPSRIGRPCAGQQKPAVPSSPSK</sequence>
<dbReference type="Proteomes" id="UP001431783">
    <property type="component" value="Unassembled WGS sequence"/>
</dbReference>
<comment type="caution">
    <text evidence="2">The sequence shown here is derived from an EMBL/GenBank/DDBJ whole genome shotgun (WGS) entry which is preliminary data.</text>
</comment>
<evidence type="ECO:0000313" key="2">
    <source>
        <dbReference type="EMBL" id="KAK9885993.1"/>
    </source>
</evidence>
<gene>
    <name evidence="2" type="ORF">WA026_014779</name>
</gene>
<evidence type="ECO:0000256" key="1">
    <source>
        <dbReference type="SAM" id="MobiDB-lite"/>
    </source>
</evidence>
<dbReference type="AlphaFoldDB" id="A0AAW1UZR4"/>
<evidence type="ECO:0000313" key="3">
    <source>
        <dbReference type="Proteomes" id="UP001431783"/>
    </source>
</evidence>
<name>A0AAW1UZR4_9CUCU</name>
<feature type="compositionally biased region" description="Low complexity" evidence="1">
    <location>
        <begin position="38"/>
        <end position="51"/>
    </location>
</feature>
<organism evidence="2 3">
    <name type="scientific">Henosepilachna vigintioctopunctata</name>
    <dbReference type="NCBI Taxonomy" id="420089"/>
    <lineage>
        <taxon>Eukaryota</taxon>
        <taxon>Metazoa</taxon>
        <taxon>Ecdysozoa</taxon>
        <taxon>Arthropoda</taxon>
        <taxon>Hexapoda</taxon>
        <taxon>Insecta</taxon>
        <taxon>Pterygota</taxon>
        <taxon>Neoptera</taxon>
        <taxon>Endopterygota</taxon>
        <taxon>Coleoptera</taxon>
        <taxon>Polyphaga</taxon>
        <taxon>Cucujiformia</taxon>
        <taxon>Coccinelloidea</taxon>
        <taxon>Coccinellidae</taxon>
        <taxon>Epilachninae</taxon>
        <taxon>Epilachnini</taxon>
        <taxon>Henosepilachna</taxon>
    </lineage>
</organism>